<accession>A0ABP6KS88</accession>
<dbReference type="PANTHER" id="PTHR11715:SF3">
    <property type="entry name" value="GLYCINE CLEAVAGE SYSTEM H PROTEIN-RELATED"/>
    <property type="match status" value="1"/>
</dbReference>
<evidence type="ECO:0000313" key="4">
    <source>
        <dbReference type="Proteomes" id="UP001501577"/>
    </source>
</evidence>
<dbReference type="InterPro" id="IPR033753">
    <property type="entry name" value="GCV_H/Fam206"/>
</dbReference>
<gene>
    <name evidence="3" type="ORF">GCM10019998_13910</name>
</gene>
<name>A0ABP6KS88_9ENTE</name>
<protein>
    <submittedName>
        <fullName evidence="3">Glycine cleavage system protein H</fullName>
    </submittedName>
</protein>
<dbReference type="RefSeq" id="WP_068710492.1">
    <property type="nucleotide sequence ID" value="NZ_BAAAXQ010000043.1"/>
</dbReference>
<dbReference type="SUPFAM" id="SSF51230">
    <property type="entry name" value="Single hybrid motif"/>
    <property type="match status" value="1"/>
</dbReference>
<dbReference type="Pfam" id="PF01597">
    <property type="entry name" value="GCV_H"/>
    <property type="match status" value="1"/>
</dbReference>
<dbReference type="InterPro" id="IPR000089">
    <property type="entry name" value="Biotin_lipoyl"/>
</dbReference>
<feature type="domain" description="Lipoyl-binding" evidence="2">
    <location>
        <begin position="16"/>
        <end position="97"/>
    </location>
</feature>
<dbReference type="InterPro" id="IPR002930">
    <property type="entry name" value="GCV_H"/>
</dbReference>
<proteinExistence type="predicted"/>
<dbReference type="Gene3D" id="2.40.50.100">
    <property type="match status" value="1"/>
</dbReference>
<reference evidence="4" key="1">
    <citation type="journal article" date="2019" name="Int. J. Syst. Evol. Microbiol.">
        <title>The Global Catalogue of Microorganisms (GCM) 10K type strain sequencing project: providing services to taxonomists for standard genome sequencing and annotation.</title>
        <authorList>
            <consortium name="The Broad Institute Genomics Platform"/>
            <consortium name="The Broad Institute Genome Sequencing Center for Infectious Disease"/>
            <person name="Wu L."/>
            <person name="Ma J."/>
        </authorList>
    </citation>
    <scope>NUCLEOTIDE SEQUENCE [LARGE SCALE GENOMIC DNA]</scope>
    <source>
        <strain evidence="4">JCM 8736</strain>
    </source>
</reference>
<comment type="caution">
    <text evidence="3">The sequence shown here is derived from an EMBL/GenBank/DDBJ whole genome shotgun (WGS) entry which is preliminary data.</text>
</comment>
<dbReference type="Proteomes" id="UP001501577">
    <property type="component" value="Unassembled WGS sequence"/>
</dbReference>
<dbReference type="InterPro" id="IPR011053">
    <property type="entry name" value="Single_hybrid_motif"/>
</dbReference>
<evidence type="ECO:0000313" key="3">
    <source>
        <dbReference type="EMBL" id="GAA3018624.1"/>
    </source>
</evidence>
<keyword evidence="1" id="KW-0450">Lipoyl</keyword>
<organism evidence="3 4">
    <name type="scientific">Tetragenococcus solitarius</name>
    <dbReference type="NCBI Taxonomy" id="71453"/>
    <lineage>
        <taxon>Bacteria</taxon>
        <taxon>Bacillati</taxon>
        <taxon>Bacillota</taxon>
        <taxon>Bacilli</taxon>
        <taxon>Lactobacillales</taxon>
        <taxon>Enterococcaceae</taxon>
        <taxon>Tetragenococcus</taxon>
    </lineage>
</organism>
<dbReference type="PANTHER" id="PTHR11715">
    <property type="entry name" value="GLYCINE CLEAVAGE SYSTEM H PROTEIN"/>
    <property type="match status" value="1"/>
</dbReference>
<evidence type="ECO:0000259" key="2">
    <source>
        <dbReference type="PROSITE" id="PS50968"/>
    </source>
</evidence>
<keyword evidence="4" id="KW-1185">Reference proteome</keyword>
<dbReference type="CDD" id="cd06848">
    <property type="entry name" value="GCS_H"/>
    <property type="match status" value="1"/>
</dbReference>
<sequence length="109" mass="12308">MRKESQQLWLEKNDETVTIGLTPELQEELGEINFADIAELGTIEQEGVLAEVEASKTVVEITAPLSGDIVERNDKADEDPSILNTQDEQKNWLVVLKNVSENQWQQLTE</sequence>
<evidence type="ECO:0000256" key="1">
    <source>
        <dbReference type="ARBA" id="ARBA00022823"/>
    </source>
</evidence>
<dbReference type="PROSITE" id="PS50968">
    <property type="entry name" value="BIOTINYL_LIPOYL"/>
    <property type="match status" value="1"/>
</dbReference>
<dbReference type="EMBL" id="BAAAXQ010000043">
    <property type="protein sequence ID" value="GAA3018624.1"/>
    <property type="molecule type" value="Genomic_DNA"/>
</dbReference>